<dbReference type="EMBL" id="FOJN01000007">
    <property type="protein sequence ID" value="SFA52427.1"/>
    <property type="molecule type" value="Genomic_DNA"/>
</dbReference>
<feature type="domain" description="Major facilitator superfamily (MFS) profile" evidence="8">
    <location>
        <begin position="35"/>
        <end position="427"/>
    </location>
</feature>
<keyword evidence="4 7" id="KW-0812">Transmembrane</keyword>
<dbReference type="Gene3D" id="1.20.1250.20">
    <property type="entry name" value="MFS general substrate transporter like domains"/>
    <property type="match status" value="1"/>
</dbReference>
<evidence type="ECO:0000256" key="5">
    <source>
        <dbReference type="ARBA" id="ARBA00022989"/>
    </source>
</evidence>
<keyword evidence="2" id="KW-0813">Transport</keyword>
<feature type="transmembrane region" description="Helical" evidence="7">
    <location>
        <begin position="239"/>
        <end position="260"/>
    </location>
</feature>
<feature type="transmembrane region" description="Helical" evidence="7">
    <location>
        <begin position="101"/>
        <end position="119"/>
    </location>
</feature>
<organism evidence="9 10">
    <name type="scientific">Rhodococcoides kroppenstedtii</name>
    <dbReference type="NCBI Taxonomy" id="293050"/>
    <lineage>
        <taxon>Bacteria</taxon>
        <taxon>Bacillati</taxon>
        <taxon>Actinomycetota</taxon>
        <taxon>Actinomycetes</taxon>
        <taxon>Mycobacteriales</taxon>
        <taxon>Nocardiaceae</taxon>
        <taxon>Rhodococcoides</taxon>
    </lineage>
</organism>
<dbReference type="PROSITE" id="PS50850">
    <property type="entry name" value="MFS"/>
    <property type="match status" value="1"/>
</dbReference>
<dbReference type="InterPro" id="IPR011701">
    <property type="entry name" value="MFS"/>
</dbReference>
<sequence length="441" mass="44626">MSFGQGMMSSRPALTPHVTTLESDSRTDRLSRGAAFRIVAVVYFTIMASSSAPSPLYPLYREEWGFGASVLTVVFAVYALALLVSLLVVGGLSDHIGRKPVVFASIGLLVVSLIVFAVADGVGWLIAARVLQGVAAGAATGALTAAITDLSPTPRSGPLVNSLAPAIGLAGGGMGAGLLVQFAPWPTTTVYVLLIAALLALAGAMVAVPESAVAAGFTDWRHLRRSLTPTVSLPASIRSAFWVVMPSLVATWSLGGFHLSLGPSIMRSEFGLTGAVAAGLDIFTLFTAGAAGAAVASRLVTDAARGRRVMAVGALVLVVGVGLDLAGLATGTAAVYFAGTAVSGLGWGAAFLGAMRVIGAIAPPDDRAGVFSTTYVLSYLAFGLPAVIAGFVVGVVGLSVTATVYGGYVIACALGSVVATRVSARRAGRDVRPLGPDRQPA</sequence>
<dbReference type="AlphaFoldDB" id="A0A1I0TL68"/>
<evidence type="ECO:0000313" key="10">
    <source>
        <dbReference type="Proteomes" id="UP000182054"/>
    </source>
</evidence>
<dbReference type="InterPro" id="IPR050171">
    <property type="entry name" value="MFS_Transporters"/>
</dbReference>
<dbReference type="PROSITE" id="PS00216">
    <property type="entry name" value="SUGAR_TRANSPORT_1"/>
    <property type="match status" value="1"/>
</dbReference>
<evidence type="ECO:0000256" key="4">
    <source>
        <dbReference type="ARBA" id="ARBA00022692"/>
    </source>
</evidence>
<dbReference type="Proteomes" id="UP000182054">
    <property type="component" value="Unassembled WGS sequence"/>
</dbReference>
<feature type="transmembrane region" description="Helical" evidence="7">
    <location>
        <begin position="405"/>
        <end position="424"/>
    </location>
</feature>
<name>A0A1I0TL68_9NOCA</name>
<keyword evidence="6 7" id="KW-0472">Membrane</keyword>
<feature type="transmembrane region" description="Helical" evidence="7">
    <location>
        <begin position="272"/>
        <end position="297"/>
    </location>
</feature>
<dbReference type="InterPro" id="IPR036259">
    <property type="entry name" value="MFS_trans_sf"/>
</dbReference>
<feature type="transmembrane region" description="Helical" evidence="7">
    <location>
        <begin position="34"/>
        <end position="52"/>
    </location>
</feature>
<evidence type="ECO:0000313" key="9">
    <source>
        <dbReference type="EMBL" id="SFA52427.1"/>
    </source>
</evidence>
<dbReference type="SUPFAM" id="SSF103473">
    <property type="entry name" value="MFS general substrate transporter"/>
    <property type="match status" value="1"/>
</dbReference>
<dbReference type="InterPro" id="IPR020846">
    <property type="entry name" value="MFS_dom"/>
</dbReference>
<evidence type="ECO:0000256" key="3">
    <source>
        <dbReference type="ARBA" id="ARBA00022475"/>
    </source>
</evidence>
<evidence type="ECO:0000259" key="8">
    <source>
        <dbReference type="PROSITE" id="PS50850"/>
    </source>
</evidence>
<dbReference type="PANTHER" id="PTHR23517:SF13">
    <property type="entry name" value="MAJOR FACILITATOR SUPERFAMILY MFS_1"/>
    <property type="match status" value="1"/>
</dbReference>
<evidence type="ECO:0000256" key="6">
    <source>
        <dbReference type="ARBA" id="ARBA00023136"/>
    </source>
</evidence>
<reference evidence="9 10" key="1">
    <citation type="submission" date="2016-10" db="EMBL/GenBank/DDBJ databases">
        <authorList>
            <person name="de Groot N.N."/>
        </authorList>
    </citation>
    <scope>NUCLEOTIDE SEQUENCE [LARGE SCALE GENOMIC DNA]</scope>
    <source>
        <strain evidence="9 10">DSM 44908</strain>
    </source>
</reference>
<protein>
    <submittedName>
        <fullName evidence="9">Predicted arabinose efflux permease, MFS family</fullName>
    </submittedName>
</protein>
<dbReference type="GO" id="GO:0005886">
    <property type="term" value="C:plasma membrane"/>
    <property type="evidence" value="ECO:0007669"/>
    <property type="project" value="UniProtKB-SubCell"/>
</dbReference>
<feature type="transmembrane region" description="Helical" evidence="7">
    <location>
        <begin position="125"/>
        <end position="147"/>
    </location>
</feature>
<evidence type="ECO:0000256" key="1">
    <source>
        <dbReference type="ARBA" id="ARBA00004651"/>
    </source>
</evidence>
<feature type="transmembrane region" description="Helical" evidence="7">
    <location>
        <begin position="189"/>
        <end position="218"/>
    </location>
</feature>
<dbReference type="Pfam" id="PF07690">
    <property type="entry name" value="MFS_1"/>
    <property type="match status" value="1"/>
</dbReference>
<evidence type="ECO:0000256" key="7">
    <source>
        <dbReference type="SAM" id="Phobius"/>
    </source>
</evidence>
<feature type="transmembrane region" description="Helical" evidence="7">
    <location>
        <begin position="376"/>
        <end position="399"/>
    </location>
</feature>
<accession>A0A1I0TL68</accession>
<feature type="transmembrane region" description="Helical" evidence="7">
    <location>
        <begin position="159"/>
        <end position="183"/>
    </location>
</feature>
<comment type="subcellular location">
    <subcellularLocation>
        <location evidence="1">Cell membrane</location>
        <topology evidence="1">Multi-pass membrane protein</topology>
    </subcellularLocation>
</comment>
<evidence type="ECO:0000256" key="2">
    <source>
        <dbReference type="ARBA" id="ARBA00022448"/>
    </source>
</evidence>
<feature type="transmembrane region" description="Helical" evidence="7">
    <location>
        <begin position="335"/>
        <end position="355"/>
    </location>
</feature>
<dbReference type="PANTHER" id="PTHR23517">
    <property type="entry name" value="RESISTANCE PROTEIN MDTM, PUTATIVE-RELATED-RELATED"/>
    <property type="match status" value="1"/>
</dbReference>
<keyword evidence="5 7" id="KW-1133">Transmembrane helix</keyword>
<gene>
    <name evidence="9" type="ORF">SAMN05444374_107148</name>
</gene>
<keyword evidence="3" id="KW-1003">Cell membrane</keyword>
<feature type="transmembrane region" description="Helical" evidence="7">
    <location>
        <begin position="64"/>
        <end position="89"/>
    </location>
</feature>
<dbReference type="InterPro" id="IPR005829">
    <property type="entry name" value="Sugar_transporter_CS"/>
</dbReference>
<dbReference type="GO" id="GO:0022857">
    <property type="term" value="F:transmembrane transporter activity"/>
    <property type="evidence" value="ECO:0007669"/>
    <property type="project" value="InterPro"/>
</dbReference>
<feature type="transmembrane region" description="Helical" evidence="7">
    <location>
        <begin position="309"/>
        <end position="329"/>
    </location>
</feature>
<proteinExistence type="predicted"/>